<feature type="region of interest" description="Disordered" evidence="1">
    <location>
        <begin position="332"/>
        <end position="392"/>
    </location>
</feature>
<proteinExistence type="predicted"/>
<dbReference type="PANTHER" id="PTHR33371">
    <property type="entry name" value="INTERMEMBRANE PHOSPHOLIPID TRANSPORT SYSTEM BINDING PROTEIN MLAD-RELATED"/>
    <property type="match status" value="1"/>
</dbReference>
<dbReference type="EMBL" id="JBGEHV010000036">
    <property type="protein sequence ID" value="MEY8041403.1"/>
    <property type="molecule type" value="Genomic_DNA"/>
</dbReference>
<dbReference type="Pfam" id="PF11887">
    <property type="entry name" value="Mce4_CUP1"/>
    <property type="match status" value="1"/>
</dbReference>
<dbReference type="PANTHER" id="PTHR33371:SF19">
    <property type="entry name" value="MCE-FAMILY PROTEIN MCE4A"/>
    <property type="match status" value="1"/>
</dbReference>
<dbReference type="InterPro" id="IPR003399">
    <property type="entry name" value="Mce/MlaD"/>
</dbReference>
<sequence>MAAERVIGRRRTALALRGIAAVLVVLLGGAGAVVVGTLDTAPAVTARLPADAGPVRARSAVQHRGVRVGEVAEVRAGPGGADLLLRIDPRHLDDIPAGVRVRLLPRTLFGDQYLDLVPGTPTGGTLTAGARLEPDTSTPTIRLYDLYSRAHRLLVALEPAELQVALAALAEALAGRGERLGEVLDQAAASAPVLARLGADLATVAELGADLAEAAPDLLAAMEDATVLSGPLAGPGAIDELLSAGLATTGASRRFLDAHAEQAIRLVRSTEPIVEVLAEHPTAFSDARRGMDRFLDGANRAFATGFFRIRAAVTLDDPHPYDAADCPRYPGLDGPNCAEPTSTEPASIGPVGGPAERDAMRRLAPLLPPPAPPRPGESRPGPPPPEPSPDLLGVLLAPLVRGTEVVVP</sequence>
<organism evidence="4 5">
    <name type="scientific">Saccharopolyspora cebuensis</name>
    <dbReference type="NCBI Taxonomy" id="418759"/>
    <lineage>
        <taxon>Bacteria</taxon>
        <taxon>Bacillati</taxon>
        <taxon>Actinomycetota</taxon>
        <taxon>Actinomycetes</taxon>
        <taxon>Pseudonocardiales</taxon>
        <taxon>Pseudonocardiaceae</taxon>
        <taxon>Saccharopolyspora</taxon>
    </lineage>
</organism>
<comment type="caution">
    <text evidence="4">The sequence shown here is derived from an EMBL/GenBank/DDBJ whole genome shotgun (WGS) entry which is preliminary data.</text>
</comment>
<feature type="domain" description="Mammalian cell entry C-terminal" evidence="3">
    <location>
        <begin position="125"/>
        <end position="329"/>
    </location>
</feature>
<evidence type="ECO:0000259" key="3">
    <source>
        <dbReference type="Pfam" id="PF11887"/>
    </source>
</evidence>
<evidence type="ECO:0000313" key="4">
    <source>
        <dbReference type="EMBL" id="MEY8041403.1"/>
    </source>
</evidence>
<evidence type="ECO:0000259" key="2">
    <source>
        <dbReference type="Pfam" id="PF02470"/>
    </source>
</evidence>
<reference evidence="4 5" key="1">
    <citation type="submission" date="2024-08" db="EMBL/GenBank/DDBJ databases">
        <title>Genome mining of Saccharopolyspora cebuensis PGLac3 from Nigerian medicinal plant.</title>
        <authorList>
            <person name="Ezeobiora C.E."/>
            <person name="Igbokwe N.H."/>
            <person name="Amin D.H."/>
            <person name="Mendie U.E."/>
        </authorList>
    </citation>
    <scope>NUCLEOTIDE SEQUENCE [LARGE SCALE GENOMIC DNA]</scope>
    <source>
        <strain evidence="4 5">PGLac3</strain>
    </source>
</reference>
<feature type="domain" description="Mce/MlaD" evidence="2">
    <location>
        <begin position="43"/>
        <end position="119"/>
    </location>
</feature>
<evidence type="ECO:0000256" key="1">
    <source>
        <dbReference type="SAM" id="MobiDB-lite"/>
    </source>
</evidence>
<keyword evidence="5" id="KW-1185">Reference proteome</keyword>
<evidence type="ECO:0000313" key="5">
    <source>
        <dbReference type="Proteomes" id="UP001564626"/>
    </source>
</evidence>
<dbReference type="Pfam" id="PF02470">
    <property type="entry name" value="MlaD"/>
    <property type="match status" value="1"/>
</dbReference>
<dbReference type="RefSeq" id="WP_345365715.1">
    <property type="nucleotide sequence ID" value="NZ_BAABII010000016.1"/>
</dbReference>
<name>A0ABV4CLM0_9PSEU</name>
<dbReference type="Proteomes" id="UP001564626">
    <property type="component" value="Unassembled WGS sequence"/>
</dbReference>
<dbReference type="InterPro" id="IPR024516">
    <property type="entry name" value="Mce_C"/>
</dbReference>
<gene>
    <name evidence="4" type="ORF">AB8O55_18520</name>
</gene>
<dbReference type="InterPro" id="IPR052336">
    <property type="entry name" value="MlaD_Phospholipid_Transporter"/>
</dbReference>
<accession>A0ABV4CLM0</accession>
<feature type="compositionally biased region" description="Pro residues" evidence="1">
    <location>
        <begin position="366"/>
        <end position="388"/>
    </location>
</feature>
<protein>
    <submittedName>
        <fullName evidence="4">MCE family protein</fullName>
    </submittedName>
</protein>